<proteinExistence type="predicted"/>
<comment type="caution">
    <text evidence="1">The sequence shown here is derived from an EMBL/GenBank/DDBJ whole genome shotgun (WGS) entry which is preliminary data.</text>
</comment>
<sequence length="197" mass="22291">MRLFVFSVVLILMFIPARADSPLTSTDFYKAYEASPQVTAALQSKGVLTKDIMKFLNSKKNSIALKMAVINAVGWSFDGHNNYTLYKNYLGSKMGTGELKAANLLCLAYLKALDNYFDCNEALKIADEALSLNPNSYTFNIIHGLIKAQVLFDSSWCDLWKSTDAVRKNENLKKDMNDEAIRIIFEYMDLYQSECDN</sequence>
<dbReference type="AlphaFoldDB" id="A0A645CSH0"/>
<organism evidence="1">
    <name type="scientific">bioreactor metagenome</name>
    <dbReference type="NCBI Taxonomy" id="1076179"/>
    <lineage>
        <taxon>unclassified sequences</taxon>
        <taxon>metagenomes</taxon>
        <taxon>ecological metagenomes</taxon>
    </lineage>
</organism>
<gene>
    <name evidence="1" type="ORF">SDC9_126886</name>
</gene>
<reference evidence="1" key="1">
    <citation type="submission" date="2019-08" db="EMBL/GenBank/DDBJ databases">
        <authorList>
            <person name="Kucharzyk K."/>
            <person name="Murdoch R.W."/>
            <person name="Higgins S."/>
            <person name="Loffler F."/>
        </authorList>
    </citation>
    <scope>NUCLEOTIDE SEQUENCE</scope>
</reference>
<accession>A0A645CSH0</accession>
<dbReference type="EMBL" id="VSSQ01029632">
    <property type="protein sequence ID" value="MPM79844.1"/>
    <property type="molecule type" value="Genomic_DNA"/>
</dbReference>
<evidence type="ECO:0000313" key="1">
    <source>
        <dbReference type="EMBL" id="MPM79844.1"/>
    </source>
</evidence>
<name>A0A645CSH0_9ZZZZ</name>
<protein>
    <submittedName>
        <fullName evidence="1">Uncharacterized protein</fullName>
    </submittedName>
</protein>